<proteinExistence type="predicted"/>
<sequence length="263" mass="31030">MDGQPQGYQSPFSITHDYRIVWRKRPDERLNLRLMETRKLLIQQLYQLRCATKVQLAKLLKPHNIRVGKKLVTVLKYENVITQHFLYDQKTDRIIPFYTLSPPIVERKGFKPLEKDKVDKEFVLKRLVMAQFLSRFHELGMQVSLLPFPFPFDGALSFPSMSSDFRVAIVRRSIQPVIHHFRYHDEKMRTLIVVERLSHAAELAELETDVPIRVTVDYHLLKTDLSESFYSYRKGEGWIREINPSFRRDMQSEKTGRGGRLIG</sequence>
<name>A0A1U9K6M5_9BACL</name>
<gene>
    <name evidence="1" type="ORF">B0W44_07650</name>
</gene>
<dbReference type="EMBL" id="CP019699">
    <property type="protein sequence ID" value="AQS55681.1"/>
    <property type="molecule type" value="Genomic_DNA"/>
</dbReference>
<dbReference type="KEGG" id="ntr:B0W44_07650"/>
<dbReference type="RefSeq" id="WP_077719548.1">
    <property type="nucleotide sequence ID" value="NZ_CP019699.1"/>
</dbReference>
<dbReference type="Proteomes" id="UP000188603">
    <property type="component" value="Chromosome"/>
</dbReference>
<evidence type="ECO:0000313" key="1">
    <source>
        <dbReference type="EMBL" id="AQS55681.1"/>
    </source>
</evidence>
<dbReference type="AlphaFoldDB" id="A0A1U9K6M5"/>
<protein>
    <submittedName>
        <fullName evidence="1">Uncharacterized protein</fullName>
    </submittedName>
</protein>
<organism evidence="1 2">
    <name type="scientific">Novibacillus thermophilus</name>
    <dbReference type="NCBI Taxonomy" id="1471761"/>
    <lineage>
        <taxon>Bacteria</taxon>
        <taxon>Bacillati</taxon>
        <taxon>Bacillota</taxon>
        <taxon>Bacilli</taxon>
        <taxon>Bacillales</taxon>
        <taxon>Thermoactinomycetaceae</taxon>
        <taxon>Novibacillus</taxon>
    </lineage>
</organism>
<keyword evidence="2" id="KW-1185">Reference proteome</keyword>
<dbReference type="STRING" id="1471761.B0W44_07650"/>
<reference evidence="1 2" key="1">
    <citation type="journal article" date="2015" name="Int. J. Syst. Evol. Microbiol.">
        <title>Novibacillus thermophilus gen. nov., sp. nov., a Gram-staining-negative and moderately thermophilic member of the family Thermoactinomycetaceae.</title>
        <authorList>
            <person name="Yang G."/>
            <person name="Chen J."/>
            <person name="Zhou S."/>
        </authorList>
    </citation>
    <scope>NUCLEOTIDE SEQUENCE [LARGE SCALE GENOMIC DNA]</scope>
    <source>
        <strain evidence="1 2">SG-1</strain>
    </source>
</reference>
<evidence type="ECO:0000313" key="2">
    <source>
        <dbReference type="Proteomes" id="UP000188603"/>
    </source>
</evidence>
<accession>A0A1U9K6M5</accession>
<dbReference type="OrthoDB" id="2963302at2"/>